<keyword evidence="1" id="KW-0472">Membrane</keyword>
<organism evidence="2 3">
    <name type="scientific">Rhodococcus kronopolitis</name>
    <dbReference type="NCBI Taxonomy" id="1460226"/>
    <lineage>
        <taxon>Bacteria</taxon>
        <taxon>Bacillati</taxon>
        <taxon>Actinomycetota</taxon>
        <taxon>Actinomycetes</taxon>
        <taxon>Mycobacteriales</taxon>
        <taxon>Nocardiaceae</taxon>
        <taxon>Rhodococcus</taxon>
    </lineage>
</organism>
<name>A0ABV9FJD7_9NOCA</name>
<evidence type="ECO:0000313" key="3">
    <source>
        <dbReference type="Proteomes" id="UP001595914"/>
    </source>
</evidence>
<protein>
    <submittedName>
        <fullName evidence="2">Uncharacterized protein</fullName>
    </submittedName>
</protein>
<comment type="caution">
    <text evidence="2">The sequence shown here is derived from an EMBL/GenBank/DDBJ whole genome shotgun (WGS) entry which is preliminary data.</text>
</comment>
<keyword evidence="1" id="KW-0812">Transmembrane</keyword>
<feature type="transmembrane region" description="Helical" evidence="1">
    <location>
        <begin position="37"/>
        <end position="70"/>
    </location>
</feature>
<dbReference type="Proteomes" id="UP001595914">
    <property type="component" value="Unassembled WGS sequence"/>
</dbReference>
<evidence type="ECO:0000256" key="1">
    <source>
        <dbReference type="SAM" id="Phobius"/>
    </source>
</evidence>
<evidence type="ECO:0000313" key="2">
    <source>
        <dbReference type="EMBL" id="MFC4602121.1"/>
    </source>
</evidence>
<keyword evidence="1" id="KW-1133">Transmembrane helix</keyword>
<keyword evidence="3" id="KW-1185">Reference proteome</keyword>
<sequence>MTAADWTTAPHTGAPRRAHHVNLAGTDWPLYKLEALVVGLLVFVVTLAVTTALQPAVLLAAGATVTAWWVRRAHWARARD</sequence>
<reference evidence="3" key="1">
    <citation type="journal article" date="2019" name="Int. J. Syst. Evol. Microbiol.">
        <title>The Global Catalogue of Microorganisms (GCM) 10K type strain sequencing project: providing services to taxonomists for standard genome sequencing and annotation.</title>
        <authorList>
            <consortium name="The Broad Institute Genomics Platform"/>
            <consortium name="The Broad Institute Genome Sequencing Center for Infectious Disease"/>
            <person name="Wu L."/>
            <person name="Ma J."/>
        </authorList>
    </citation>
    <scope>NUCLEOTIDE SEQUENCE [LARGE SCALE GENOMIC DNA]</scope>
    <source>
        <strain evidence="3">CCUG 54520</strain>
    </source>
</reference>
<dbReference type="EMBL" id="JBHSFO010000001">
    <property type="protein sequence ID" value="MFC4602121.1"/>
    <property type="molecule type" value="Genomic_DNA"/>
</dbReference>
<proteinExistence type="predicted"/>
<accession>A0ABV9FJD7</accession>
<gene>
    <name evidence="2" type="ORF">ACFO6S_00270</name>
</gene>
<dbReference type="RefSeq" id="WP_378413039.1">
    <property type="nucleotide sequence ID" value="NZ_JBHSFO010000001.1"/>
</dbReference>